<dbReference type="EMBL" id="JAHQIW010003962">
    <property type="protein sequence ID" value="KAJ1360790.1"/>
    <property type="molecule type" value="Genomic_DNA"/>
</dbReference>
<evidence type="ECO:0000256" key="1">
    <source>
        <dbReference type="SAM" id="MobiDB-lite"/>
    </source>
</evidence>
<name>A0AAD5QT90_PARTN</name>
<accession>A0AAD5QT90</accession>
<reference evidence="2" key="1">
    <citation type="submission" date="2021-06" db="EMBL/GenBank/DDBJ databases">
        <title>Parelaphostrongylus tenuis whole genome reference sequence.</title>
        <authorList>
            <person name="Garwood T.J."/>
            <person name="Larsen P.A."/>
            <person name="Fountain-Jones N.M."/>
            <person name="Garbe J.R."/>
            <person name="Macchietto M.G."/>
            <person name="Kania S.A."/>
            <person name="Gerhold R.W."/>
            <person name="Richards J.E."/>
            <person name="Wolf T.M."/>
        </authorList>
    </citation>
    <scope>NUCLEOTIDE SEQUENCE</scope>
    <source>
        <strain evidence="2">MNPRO001-30</strain>
        <tissue evidence="2">Meninges</tissue>
    </source>
</reference>
<comment type="caution">
    <text evidence="2">The sequence shown here is derived from an EMBL/GenBank/DDBJ whole genome shotgun (WGS) entry which is preliminary data.</text>
</comment>
<gene>
    <name evidence="2" type="ORF">KIN20_019854</name>
</gene>
<dbReference type="Proteomes" id="UP001196413">
    <property type="component" value="Unassembled WGS sequence"/>
</dbReference>
<protein>
    <submittedName>
        <fullName evidence="2">Uncharacterized protein</fullName>
    </submittedName>
</protein>
<keyword evidence="3" id="KW-1185">Reference proteome</keyword>
<proteinExistence type="predicted"/>
<evidence type="ECO:0000313" key="3">
    <source>
        <dbReference type="Proteomes" id="UP001196413"/>
    </source>
</evidence>
<evidence type="ECO:0000313" key="2">
    <source>
        <dbReference type="EMBL" id="KAJ1360790.1"/>
    </source>
</evidence>
<feature type="region of interest" description="Disordered" evidence="1">
    <location>
        <begin position="67"/>
        <end position="87"/>
    </location>
</feature>
<dbReference type="AlphaFoldDB" id="A0AAD5QT90"/>
<sequence length="87" mass="9929">MFSLRVRPFVSYILTTFRDGGLRPAEYFTGKKNLTPKKLCCLRFFHATKGAGTELTLPKPHVRICETLQRSDKRAPQKEMSSSHGRS</sequence>
<organism evidence="2 3">
    <name type="scientific">Parelaphostrongylus tenuis</name>
    <name type="common">Meningeal worm</name>
    <dbReference type="NCBI Taxonomy" id="148309"/>
    <lineage>
        <taxon>Eukaryota</taxon>
        <taxon>Metazoa</taxon>
        <taxon>Ecdysozoa</taxon>
        <taxon>Nematoda</taxon>
        <taxon>Chromadorea</taxon>
        <taxon>Rhabditida</taxon>
        <taxon>Rhabditina</taxon>
        <taxon>Rhabditomorpha</taxon>
        <taxon>Strongyloidea</taxon>
        <taxon>Metastrongylidae</taxon>
        <taxon>Parelaphostrongylus</taxon>
    </lineage>
</organism>